<feature type="domain" description="CCHC-type" evidence="30">
    <location>
        <begin position="412"/>
        <end position="427"/>
    </location>
</feature>
<keyword evidence="7 28" id="KW-0167">Capsid protein</keyword>
<dbReference type="Pfam" id="PF00098">
    <property type="entry name" value="zf-CCHC"/>
    <property type="match status" value="2"/>
</dbReference>
<evidence type="ECO:0000256" key="8">
    <source>
        <dbReference type="ARBA" id="ARBA00022562"/>
    </source>
</evidence>
<dbReference type="PANTHER" id="PTHR40389">
    <property type="entry name" value="ENDOGENOUS RETROVIRUS GROUP K MEMBER 24 GAG POLYPROTEIN-RELATED"/>
    <property type="match status" value="1"/>
</dbReference>
<comment type="similarity">
    <text evidence="3">Belongs to the primate lentivirus group gag polyprotein family.</text>
</comment>
<dbReference type="InterPro" id="IPR001878">
    <property type="entry name" value="Znf_CCHC"/>
</dbReference>
<dbReference type="GO" id="GO:0020002">
    <property type="term" value="C:host cell plasma membrane"/>
    <property type="evidence" value="ECO:0007669"/>
    <property type="project" value="UniProtKB-SubCell"/>
</dbReference>
<comment type="subcellular location">
    <subcellularLocation>
        <location evidence="1">Host cell membrane</location>
        <topology evidence="1">Lipid-anchor</topology>
    </subcellularLocation>
    <subcellularLocation>
        <location evidence="2">Host endosome</location>
        <location evidence="2">Host multivesicular body</location>
    </subcellularLocation>
    <subcellularLocation>
        <location evidence="26">Virion membrane</location>
        <topology evidence="26">Lipid-anchor</topology>
    </subcellularLocation>
    <subcellularLocation>
        <location evidence="28">Virion</location>
    </subcellularLocation>
    <subcellularLocation>
        <location evidence="28">Host cytoplasm</location>
    </subcellularLocation>
    <subcellularLocation>
        <location evidence="28">Host nucleus</location>
    </subcellularLocation>
</comment>
<dbReference type="Gene3D" id="1.10.375.10">
    <property type="entry name" value="Human Immunodeficiency Virus Type 1 Capsid Protein"/>
    <property type="match status" value="1"/>
</dbReference>
<dbReference type="InterPro" id="IPR008916">
    <property type="entry name" value="Retrov_capsid_C"/>
</dbReference>
<evidence type="ECO:0000256" key="28">
    <source>
        <dbReference type="RuleBase" id="RU004487"/>
    </source>
</evidence>
<keyword evidence="21" id="KW-1039">Host endosome</keyword>
<gene>
    <name evidence="31" type="primary">gag</name>
</gene>
<dbReference type="GO" id="GO:0055036">
    <property type="term" value="C:virion membrane"/>
    <property type="evidence" value="ECO:0007669"/>
    <property type="project" value="UniProtKB-SubCell"/>
</dbReference>
<keyword evidence="16 27" id="KW-0863">Zinc-finger</keyword>
<dbReference type="GO" id="GO:0042025">
    <property type="term" value="C:host cell nucleus"/>
    <property type="evidence" value="ECO:0007669"/>
    <property type="project" value="UniProtKB-SubCell"/>
</dbReference>
<keyword evidence="17 28" id="KW-0862">Zinc</keyword>
<dbReference type="EMBL" id="KR820332">
    <property type="protein sequence ID" value="ALA21603.1"/>
    <property type="molecule type" value="Genomic_RNA"/>
</dbReference>
<evidence type="ECO:0000256" key="13">
    <source>
        <dbReference type="ARBA" id="ARBA00022723"/>
    </source>
</evidence>
<evidence type="ECO:0000256" key="18">
    <source>
        <dbReference type="ARBA" id="ARBA00022844"/>
    </source>
</evidence>
<dbReference type="SUPFAM" id="SSF47836">
    <property type="entry name" value="Retroviral matrix proteins"/>
    <property type="match status" value="1"/>
</dbReference>
<evidence type="ECO:0000256" key="5">
    <source>
        <dbReference type="ARBA" id="ARBA00022511"/>
    </source>
</evidence>
<feature type="region of interest" description="Disordered" evidence="29">
    <location>
        <begin position="106"/>
        <end position="125"/>
    </location>
</feature>
<dbReference type="Gene3D" id="1.10.1200.30">
    <property type="match status" value="1"/>
</dbReference>
<dbReference type="InterPro" id="IPR012344">
    <property type="entry name" value="Matrix_HIV/RSV_N"/>
</dbReference>
<keyword evidence="6" id="KW-0597">Phosphoprotein</keyword>
<dbReference type="InterPro" id="IPR050195">
    <property type="entry name" value="Primate_lentivir_Gag_pol-like"/>
</dbReference>
<dbReference type="GO" id="GO:0019013">
    <property type="term" value="C:viral nucleocapsid"/>
    <property type="evidence" value="ECO:0007669"/>
    <property type="project" value="UniProtKB-KW"/>
</dbReference>
<dbReference type="FunFam" id="1.10.1200.30:FF:000001">
    <property type="entry name" value="Gag polyprotein"/>
    <property type="match status" value="1"/>
</dbReference>
<evidence type="ECO:0000256" key="15">
    <source>
        <dbReference type="ARBA" id="ARBA00022758"/>
    </source>
</evidence>
<dbReference type="Gene3D" id="1.20.5.760">
    <property type="entry name" value="Single helix bin"/>
    <property type="match status" value="1"/>
</dbReference>
<dbReference type="FunFam" id="1.10.375.10:FF:000001">
    <property type="entry name" value="Gag polyprotein"/>
    <property type="match status" value="1"/>
</dbReference>
<keyword evidence="19" id="KW-1043">Host membrane</keyword>
<keyword evidence="20 28" id="KW-0694">RNA-binding</keyword>
<accession>A0A0K2DMA0</accession>
<evidence type="ECO:0000256" key="29">
    <source>
        <dbReference type="SAM" id="MobiDB-lite"/>
    </source>
</evidence>
<dbReference type="InterPro" id="IPR036875">
    <property type="entry name" value="Znf_CCHC_sf"/>
</dbReference>
<dbReference type="GO" id="GO:0008270">
    <property type="term" value="F:zinc ion binding"/>
    <property type="evidence" value="ECO:0007669"/>
    <property type="project" value="UniProtKB-KW"/>
</dbReference>
<evidence type="ECO:0000256" key="2">
    <source>
        <dbReference type="ARBA" id="ARBA00004560"/>
    </source>
</evidence>
<dbReference type="SUPFAM" id="SSF47943">
    <property type="entry name" value="Retrovirus capsid protein, N-terminal core domain"/>
    <property type="match status" value="1"/>
</dbReference>
<evidence type="ECO:0000259" key="30">
    <source>
        <dbReference type="PROSITE" id="PS50158"/>
    </source>
</evidence>
<feature type="domain" description="CCHC-type" evidence="30">
    <location>
        <begin position="390"/>
        <end position="405"/>
    </location>
</feature>
<dbReference type="GO" id="GO:0075523">
    <property type="term" value="P:viral translational frameshifting"/>
    <property type="evidence" value="ECO:0007669"/>
    <property type="project" value="UniProtKB-KW"/>
</dbReference>
<dbReference type="Gene3D" id="6.10.250.390">
    <property type="match status" value="1"/>
</dbReference>
<keyword evidence="9 28" id="KW-0945">Host-virus interaction</keyword>
<feature type="compositionally biased region" description="Basic and acidic residues" evidence="29">
    <location>
        <begin position="116"/>
        <end position="125"/>
    </location>
</feature>
<dbReference type="Gene3D" id="1.10.150.90">
    <property type="entry name" value="Immunodeficiency lentiviruses, gag gene matrix protein p17"/>
    <property type="match status" value="1"/>
</dbReference>
<dbReference type="InterPro" id="IPR000071">
    <property type="entry name" value="Lentvrl_matrix_N"/>
</dbReference>
<keyword evidence="13 28" id="KW-0479">Metal-binding</keyword>
<proteinExistence type="inferred from homology"/>
<dbReference type="InterPro" id="IPR014817">
    <property type="entry name" value="Gag_p6"/>
</dbReference>
<evidence type="ECO:0000256" key="24">
    <source>
        <dbReference type="ARBA" id="ARBA00023200"/>
    </source>
</evidence>
<organism evidence="31 32">
    <name type="scientific">Human immunodeficiency virus type 1</name>
    <name type="common">HIV-1</name>
    <dbReference type="NCBI Taxonomy" id="11676"/>
    <lineage>
        <taxon>Viruses</taxon>
        <taxon>Riboviria</taxon>
        <taxon>Pararnavirae</taxon>
        <taxon>Artverviricota</taxon>
        <taxon>Revtraviricetes</taxon>
        <taxon>Ortervirales</taxon>
        <taxon>Retroviridae</taxon>
        <taxon>Orthoretrovirinae</taxon>
        <taxon>Lentivirus</taxon>
        <taxon>Lentivirus humimdef1</taxon>
    </lineage>
</organism>
<evidence type="ECO:0000256" key="16">
    <source>
        <dbReference type="ARBA" id="ARBA00022771"/>
    </source>
</evidence>
<feature type="region of interest" description="Disordered" evidence="29">
    <location>
        <begin position="439"/>
        <end position="501"/>
    </location>
</feature>
<keyword evidence="25" id="KW-0449">Lipoprotein</keyword>
<evidence type="ECO:0000313" key="31">
    <source>
        <dbReference type="EMBL" id="ALA21603.1"/>
    </source>
</evidence>
<dbReference type="Gene3D" id="4.10.60.10">
    <property type="entry name" value="Zinc finger, CCHC-type"/>
    <property type="match status" value="1"/>
</dbReference>
<keyword evidence="12" id="KW-0519">Myristate</keyword>
<evidence type="ECO:0000256" key="26">
    <source>
        <dbReference type="ARBA" id="ARBA00037826"/>
    </source>
</evidence>
<evidence type="ECO:0000313" key="32">
    <source>
        <dbReference type="Proteomes" id="UP000113081"/>
    </source>
</evidence>
<evidence type="ECO:0000256" key="27">
    <source>
        <dbReference type="PROSITE-ProRule" id="PRU00047"/>
    </source>
</evidence>
<evidence type="ECO:0000256" key="21">
    <source>
        <dbReference type="ARBA" id="ARBA00023046"/>
    </source>
</evidence>
<dbReference type="FunFam" id="4.10.60.10:FF:000001">
    <property type="entry name" value="Gag polyprotein"/>
    <property type="match status" value="1"/>
</dbReference>
<keyword evidence="4" id="KW-1187">Viral budding via the host ESCRT complexes</keyword>
<comment type="PTM">
    <molecule>Gag-Pol polyprotein</molecule>
    <text evidence="28">Specific enzymatic cleavages by the viral protease yield mature proteins.</text>
</comment>
<dbReference type="Pfam" id="PF08705">
    <property type="entry name" value="Gag_p6"/>
    <property type="match status" value="1"/>
</dbReference>
<dbReference type="SUPFAM" id="SSF57756">
    <property type="entry name" value="Retrovirus zinc finger-like domains"/>
    <property type="match status" value="1"/>
</dbReference>
<feature type="compositionally biased region" description="Pro residues" evidence="29">
    <location>
        <begin position="454"/>
        <end position="463"/>
    </location>
</feature>
<dbReference type="SMART" id="SM00343">
    <property type="entry name" value="ZnF_C2HC"/>
    <property type="match status" value="2"/>
</dbReference>
<organismHost>
    <name type="scientific">Homo sapiens</name>
    <name type="common">Human</name>
    <dbReference type="NCBI Taxonomy" id="9606"/>
</organismHost>
<evidence type="ECO:0000256" key="3">
    <source>
        <dbReference type="ARBA" id="ARBA00008364"/>
    </source>
</evidence>
<keyword evidence="23" id="KW-0472">Membrane</keyword>
<evidence type="ECO:0000256" key="9">
    <source>
        <dbReference type="ARBA" id="ARBA00022581"/>
    </source>
</evidence>
<evidence type="ECO:0000256" key="6">
    <source>
        <dbReference type="ARBA" id="ARBA00022553"/>
    </source>
</evidence>
<keyword evidence="8 28" id="KW-1048">Host nucleus</keyword>
<dbReference type="InterPro" id="IPR045345">
    <property type="entry name" value="Gag_p24_C"/>
</dbReference>
<dbReference type="Pfam" id="PF00540">
    <property type="entry name" value="Gag_p17"/>
    <property type="match status" value="1"/>
</dbReference>
<dbReference type="Pfam" id="PF00607">
    <property type="entry name" value="Gag_p24"/>
    <property type="match status" value="1"/>
</dbReference>
<keyword evidence="18 28" id="KW-0946">Virion</keyword>
<evidence type="ECO:0000256" key="19">
    <source>
        <dbReference type="ARBA" id="ARBA00022870"/>
    </source>
</evidence>
<sequence>MGARASILRGEKLDKWEKIRLRPGGKKQYMLKHLVWASRELERFALNPGLLETPEGCKQIISQLQPALKTGTEELRSLYNTVATLYCVHAGIDVQDTKEALDKIEKEQNKSQQAEGTDKGKVDKGKVSQNYPIVQNLQGQMVHQAISPRTLNAWVKVIEEKAFSPEVIPMFTALSEGATPQDLNTMLNTVGGHQAAMQMLKDTINDEAAEWDRLHPVHAGPIAPGQMREPRGSDIAGTTSTLQEQIAWITGNPPIPVGEIYKRWIILGLNKIVRMYSPVSILDIKQGPKEPFRDYVDRFFKTLRAEQGTQEVKNWMTDTLLVQNANPDCKTILRALGPGATLEEMMTACQGVGGPGHKARVLAEAMSQANANANIMMQKSNFKGPRRTVKCFNCGKEGHIARNCRAPRKKGCWKCGREGHQMKECTERQANFLGKIWPSHKGRPGNFLQSRPEPTAPLQPTAPPAESFRLEETTPAPKQEPTAREPLISLKSLFGSDPLSQ</sequence>
<evidence type="ECO:0000256" key="10">
    <source>
        <dbReference type="ARBA" id="ARBA00022612"/>
    </source>
</evidence>
<dbReference type="Pfam" id="PF19317">
    <property type="entry name" value="Gag_p24_C"/>
    <property type="match status" value="1"/>
</dbReference>
<evidence type="ECO:0000256" key="4">
    <source>
        <dbReference type="ARBA" id="ARBA00022462"/>
    </source>
</evidence>
<evidence type="ECO:0000256" key="1">
    <source>
        <dbReference type="ARBA" id="ARBA00004425"/>
    </source>
</evidence>
<evidence type="ECO:0000256" key="17">
    <source>
        <dbReference type="ARBA" id="ARBA00022833"/>
    </source>
</evidence>
<reference evidence="31 32" key="1">
    <citation type="journal article" date="2015" name="PLoS Pathog.">
        <title>Heterosexual Transmission of Subtype C HIV-1 Selects Consensus-Like Variants without Increased Replicative Capacity or Interferon-alpha Resistance.</title>
        <authorList>
            <person name="Deymier M.J."/>
            <person name="Ende Z."/>
            <person name="Fenton-May A.E."/>
            <person name="Dilernia D.A."/>
            <person name="Kilembe W."/>
            <person name="Allen S.A."/>
            <person name="Borrow P."/>
            <person name="Hunter E."/>
        </authorList>
    </citation>
    <scope>NUCLEOTIDE SEQUENCE [LARGE SCALE GENOMIC DNA]</scope>
    <source>
        <strain evidence="31">Z3576M_18Apr09_PL_NFLG_SGA2</strain>
    </source>
</reference>
<protein>
    <recommendedName>
        <fullName evidence="28">Gag polyprotein</fullName>
    </recommendedName>
    <component>
        <recommendedName>
            <fullName evidence="28">Matrix protein p17</fullName>
            <shortName evidence="28">MA</shortName>
        </recommendedName>
    </component>
</protein>
<evidence type="ECO:0000256" key="25">
    <source>
        <dbReference type="ARBA" id="ARBA00023288"/>
    </source>
</evidence>
<dbReference type="GO" id="GO:0005198">
    <property type="term" value="F:structural molecule activity"/>
    <property type="evidence" value="ECO:0007669"/>
    <property type="project" value="InterPro"/>
</dbReference>
<evidence type="ECO:0000256" key="14">
    <source>
        <dbReference type="ARBA" id="ARBA00022737"/>
    </source>
</evidence>
<dbReference type="PRINTS" id="PR00234">
    <property type="entry name" value="HIV1MATRIX"/>
</dbReference>
<keyword evidence="11" id="KW-1198">Viral budding</keyword>
<dbReference type="GO" id="GO:0039702">
    <property type="term" value="P:viral budding via host ESCRT complex"/>
    <property type="evidence" value="ECO:0007669"/>
    <property type="project" value="UniProtKB-KW"/>
</dbReference>
<evidence type="ECO:0000256" key="11">
    <source>
        <dbReference type="ARBA" id="ARBA00022637"/>
    </source>
</evidence>
<dbReference type="InterPro" id="IPR010999">
    <property type="entry name" value="Retrovr_matrix"/>
</dbReference>
<name>A0A0K2DMA0_HV1</name>
<evidence type="ECO:0000256" key="23">
    <source>
        <dbReference type="ARBA" id="ARBA00023136"/>
    </source>
</evidence>
<evidence type="ECO:0000256" key="20">
    <source>
        <dbReference type="ARBA" id="ARBA00022884"/>
    </source>
</evidence>
<evidence type="ECO:0000256" key="12">
    <source>
        <dbReference type="ARBA" id="ARBA00022707"/>
    </source>
</evidence>
<dbReference type="Proteomes" id="UP000113081">
    <property type="component" value="Genome"/>
</dbReference>
<evidence type="ECO:0000256" key="22">
    <source>
        <dbReference type="ARBA" id="ARBA00023086"/>
    </source>
</evidence>
<keyword evidence="10" id="KW-1188">Viral release from host cell</keyword>
<dbReference type="InterPro" id="IPR008919">
    <property type="entry name" value="Retrov_capsid_N"/>
</dbReference>
<keyword evidence="5" id="KW-1032">Host cell membrane</keyword>
<dbReference type="GO" id="GO:0003723">
    <property type="term" value="F:RNA binding"/>
    <property type="evidence" value="ECO:0007669"/>
    <property type="project" value="UniProtKB-KW"/>
</dbReference>
<dbReference type="GO" id="GO:0072494">
    <property type="term" value="C:host multivesicular body"/>
    <property type="evidence" value="ECO:0007669"/>
    <property type="project" value="UniProtKB-SubCell"/>
</dbReference>
<keyword evidence="15" id="KW-0688">Ribosomal frameshifting</keyword>
<keyword evidence="14" id="KW-0677">Repeat</keyword>
<dbReference type="PROSITE" id="PS50158">
    <property type="entry name" value="ZF_CCHC"/>
    <property type="match status" value="2"/>
</dbReference>
<dbReference type="PANTHER" id="PTHR40389:SF4">
    <property type="match status" value="1"/>
</dbReference>
<keyword evidence="22 28" id="KW-0543">Viral nucleoprotein</keyword>
<keyword evidence="24 28" id="KW-1035">Host cytoplasm</keyword>
<dbReference type="SUPFAM" id="SSF47353">
    <property type="entry name" value="Retrovirus capsid dimerization domain-like"/>
    <property type="match status" value="1"/>
</dbReference>
<evidence type="ECO:0000256" key="7">
    <source>
        <dbReference type="ARBA" id="ARBA00022561"/>
    </source>
</evidence>
<comment type="subcellular location">
    <molecule>Matrix protein p17</molecule>
    <subcellularLocation>
        <location evidence="28">Virion membrane</location>
        <topology evidence="28">Lipid-anchor</topology>
    </subcellularLocation>
    <subcellularLocation>
        <location evidence="28">Host nucleus</location>
    </subcellularLocation>
    <subcellularLocation>
        <location evidence="28">Host cytoplasm</location>
    </subcellularLocation>
</comment>